<accession>A0ABT6LZS4</accession>
<evidence type="ECO:0000313" key="2">
    <source>
        <dbReference type="EMBL" id="MDH6221813.1"/>
    </source>
</evidence>
<dbReference type="EMBL" id="JARXVH010000026">
    <property type="protein sequence ID" value="MDH6221813.1"/>
    <property type="molecule type" value="Genomic_DNA"/>
</dbReference>
<sequence>MTRATNHGPRGLPSIPPPTTRYRRSYRPALRAVARPTPHERRRHPHGRSLHHALVRQATSRKGGSVSPVRRSTSRPSRPAVPANGHCGCTRTRAPGQDTSRFNPSRTGDIPDPLEHRTDPVHHGVAPPGMRRPVRRHQSRSGLHGTGIRITEGSLRVLSRLRTVHHDLLDRLEHDRTIHARLHRQPHLETRQPPLAVPLPRRIRRLVLVRHALSPVISSRPSRNGTPRHRHELRKPGESQATA</sequence>
<organism evidence="2 3">
    <name type="scientific">Streptomyces pseudovenezuelae</name>
    <dbReference type="NCBI Taxonomy" id="67350"/>
    <lineage>
        <taxon>Bacteria</taxon>
        <taxon>Bacillati</taxon>
        <taxon>Actinomycetota</taxon>
        <taxon>Actinomycetes</taxon>
        <taxon>Kitasatosporales</taxon>
        <taxon>Streptomycetaceae</taxon>
        <taxon>Streptomyces</taxon>
        <taxon>Streptomyces aurantiacus group</taxon>
    </lineage>
</organism>
<gene>
    <name evidence="2" type="ORF">M2283_009160</name>
</gene>
<reference evidence="2 3" key="1">
    <citation type="submission" date="2023-04" db="EMBL/GenBank/DDBJ databases">
        <title>Forest soil microbial communities from Buena Vista Peninsula, Colon Province, Panama.</title>
        <authorList>
            <person name="Bouskill N."/>
        </authorList>
    </citation>
    <scope>NUCLEOTIDE SEQUENCE [LARGE SCALE GENOMIC DNA]</scope>
    <source>
        <strain evidence="2 3">GGS1</strain>
    </source>
</reference>
<feature type="compositionally biased region" description="Basic and acidic residues" evidence="1">
    <location>
        <begin position="113"/>
        <end position="122"/>
    </location>
</feature>
<keyword evidence="3" id="KW-1185">Reference proteome</keyword>
<protein>
    <submittedName>
        <fullName evidence="2">Uncharacterized protein</fullName>
    </submittedName>
</protein>
<name>A0ABT6LZS4_9ACTN</name>
<feature type="region of interest" description="Disordered" evidence="1">
    <location>
        <begin position="217"/>
        <end position="243"/>
    </location>
</feature>
<dbReference type="Proteomes" id="UP001160499">
    <property type="component" value="Unassembled WGS sequence"/>
</dbReference>
<feature type="compositionally biased region" description="Polar residues" evidence="1">
    <location>
        <begin position="97"/>
        <end position="106"/>
    </location>
</feature>
<evidence type="ECO:0000256" key="1">
    <source>
        <dbReference type="SAM" id="MobiDB-lite"/>
    </source>
</evidence>
<feature type="region of interest" description="Disordered" evidence="1">
    <location>
        <begin position="1"/>
        <end position="146"/>
    </location>
</feature>
<evidence type="ECO:0000313" key="3">
    <source>
        <dbReference type="Proteomes" id="UP001160499"/>
    </source>
</evidence>
<feature type="compositionally biased region" description="Basic residues" evidence="1">
    <location>
        <begin position="40"/>
        <end position="54"/>
    </location>
</feature>
<comment type="caution">
    <text evidence="2">The sequence shown here is derived from an EMBL/GenBank/DDBJ whole genome shotgun (WGS) entry which is preliminary data.</text>
</comment>
<feature type="compositionally biased region" description="Low complexity" evidence="1">
    <location>
        <begin position="65"/>
        <end position="83"/>
    </location>
</feature>
<proteinExistence type="predicted"/>